<dbReference type="EMBL" id="DXBY01000037">
    <property type="protein sequence ID" value="HIZ34493.1"/>
    <property type="molecule type" value="Genomic_DNA"/>
</dbReference>
<dbReference type="Gene3D" id="3.60.15.10">
    <property type="entry name" value="Ribonuclease Z/Hydroxyacylglutathione hydrolase-like"/>
    <property type="match status" value="1"/>
</dbReference>
<comment type="caution">
    <text evidence="2">The sequence shown here is derived from an EMBL/GenBank/DDBJ whole genome shotgun (WGS) entry which is preliminary data.</text>
</comment>
<evidence type="ECO:0000313" key="2">
    <source>
        <dbReference type="EMBL" id="HIZ34493.1"/>
    </source>
</evidence>
<name>A0A9D2J2V7_9MICO</name>
<sequence>MTTICATCAVEYDDATLPPVCPICADERQWVPAAGQLWTGLDELRADGQRLTWSEAEPGRIEITAEPKVGIGQTAQLVHTDAGQLLWDPPGFIDDETVARIRERGPVLAVAASHPHMFGAQTDWAEALDAPVLVCTPDVRWLGRSSDRIQLWDGDRELAPGLRLYRVGGHFPGAAVALWAGGAGGRGVLLSGDTVFPNPDRSSVGFMRSYPNKIPMSAAVVERIAARLAPLTFDRVIGNFGNAIDSGGHLAVQRSAQRHAAWVRGDHDDLT</sequence>
<feature type="domain" description="Metallo-beta-lactamase" evidence="1">
    <location>
        <begin position="72"/>
        <end position="240"/>
    </location>
</feature>
<reference evidence="2" key="1">
    <citation type="journal article" date="2021" name="PeerJ">
        <title>Extensive microbial diversity within the chicken gut microbiome revealed by metagenomics and culture.</title>
        <authorList>
            <person name="Gilroy R."/>
            <person name="Ravi A."/>
            <person name="Getino M."/>
            <person name="Pursley I."/>
            <person name="Horton D.L."/>
            <person name="Alikhan N.F."/>
            <person name="Baker D."/>
            <person name="Gharbi K."/>
            <person name="Hall N."/>
            <person name="Watson M."/>
            <person name="Adriaenssens E.M."/>
            <person name="Foster-Nyarko E."/>
            <person name="Jarju S."/>
            <person name="Secka A."/>
            <person name="Antonio M."/>
            <person name="Oren A."/>
            <person name="Chaudhuri R.R."/>
            <person name="La Ragione R."/>
            <person name="Hildebrand F."/>
            <person name="Pallen M.J."/>
        </authorList>
    </citation>
    <scope>NUCLEOTIDE SEQUENCE</scope>
    <source>
        <strain evidence="2">ChiGjej4B4-7305</strain>
    </source>
</reference>
<dbReference type="InterPro" id="IPR001279">
    <property type="entry name" value="Metallo-B-lactamas"/>
</dbReference>
<dbReference type="SUPFAM" id="SSF56281">
    <property type="entry name" value="Metallo-hydrolase/oxidoreductase"/>
    <property type="match status" value="1"/>
</dbReference>
<dbReference type="InterPro" id="IPR036866">
    <property type="entry name" value="RibonucZ/Hydroxyglut_hydro"/>
</dbReference>
<accession>A0A9D2J2V7</accession>
<gene>
    <name evidence="2" type="ORF">H9815_01845</name>
</gene>
<proteinExistence type="predicted"/>
<dbReference type="Proteomes" id="UP000824037">
    <property type="component" value="Unassembled WGS sequence"/>
</dbReference>
<dbReference type="AlphaFoldDB" id="A0A9D2J2V7"/>
<protein>
    <submittedName>
        <fullName evidence="2">MBL fold metallo-hydrolase</fullName>
    </submittedName>
</protein>
<dbReference type="PANTHER" id="PTHR36839:SF1">
    <property type="entry name" value="METALLO-BETA-LACTAMASE FAMILY PROTEIN (AFU_ORTHOLOGUE AFUA_5G12770)"/>
    <property type="match status" value="1"/>
</dbReference>
<dbReference type="PANTHER" id="PTHR36839">
    <property type="entry name" value="METALLO-BETA-LACTAMASE FAMILY PROTEIN (AFU_ORTHOLOGUE AFUA_5G12770)"/>
    <property type="match status" value="1"/>
</dbReference>
<dbReference type="SMART" id="SM00849">
    <property type="entry name" value="Lactamase_B"/>
    <property type="match status" value="1"/>
</dbReference>
<evidence type="ECO:0000259" key="1">
    <source>
        <dbReference type="SMART" id="SM00849"/>
    </source>
</evidence>
<evidence type="ECO:0000313" key="3">
    <source>
        <dbReference type="Proteomes" id="UP000824037"/>
    </source>
</evidence>
<reference evidence="2" key="2">
    <citation type="submission" date="2021-04" db="EMBL/GenBank/DDBJ databases">
        <authorList>
            <person name="Gilroy R."/>
        </authorList>
    </citation>
    <scope>NUCLEOTIDE SEQUENCE</scope>
    <source>
        <strain evidence="2">ChiGjej4B4-7305</strain>
    </source>
</reference>
<organism evidence="2 3">
    <name type="scientific">Candidatus Ruania gallistercoris</name>
    <dbReference type="NCBI Taxonomy" id="2838746"/>
    <lineage>
        <taxon>Bacteria</taxon>
        <taxon>Bacillati</taxon>
        <taxon>Actinomycetota</taxon>
        <taxon>Actinomycetes</taxon>
        <taxon>Micrococcales</taxon>
        <taxon>Ruaniaceae</taxon>
        <taxon>Ruania</taxon>
    </lineage>
</organism>